<evidence type="ECO:0000313" key="5">
    <source>
        <dbReference type="Proteomes" id="UP000321635"/>
    </source>
</evidence>
<dbReference type="InterPro" id="IPR007049">
    <property type="entry name" value="Carb-sel_porin_OprB"/>
</dbReference>
<dbReference type="Proteomes" id="UP000321635">
    <property type="component" value="Unassembled WGS sequence"/>
</dbReference>
<comment type="caution">
    <text evidence="4">The sequence shown here is derived from an EMBL/GenBank/DDBJ whole genome shotgun (WGS) entry which is preliminary data.</text>
</comment>
<gene>
    <name evidence="4" type="ORF">ANI02nite_01760</name>
</gene>
<dbReference type="GO" id="GO:0008643">
    <property type="term" value="P:carbohydrate transport"/>
    <property type="evidence" value="ECO:0007669"/>
    <property type="project" value="InterPro"/>
</dbReference>
<comment type="similarity">
    <text evidence="1 2">Belongs to the OprB family.</text>
</comment>
<keyword evidence="5" id="KW-1185">Reference proteome</keyword>
<name>A0A511X5Q8_9PROT</name>
<sequence length="534" mass="58540">MLNKNKNSRTRRSANVFLRSFAPAPLACAGYLALIAPVAHAQSASQAPASVAATPTGSVSDTKTVSKPVRPVSYAPPEPRSPRRRLSDADLHLYVTLNKPPPMTGSDREGPTEMLMYGNPHLFGDWGGIQPWLTKRGIYLTAGINEEFMGNVTGGKQRAYSDAGQVAAELDIDWDKLAGINEFWTHMLVVNGHGNNLGRLIGENIAQPQQIYGARGNVVAHLVALYGEKGLFRNRLNIAAGWIPTGTFFNYDYLACSFVNVTTCGNPAPGKYVPGGRDWPSGNLGAVVRVWPTRQFYLMAGLFAVNSSSNYNGGISGWAWAQPGLGKFSSQFEVGWLPSFGKNDLIGHYKLGYFYDNARYPHLYEDINGNSYQATGLPRRYRAGMNVAWFLADQMLVRYGKGLTNGLIAFGGAEYANGATVAMRDHAWISLLSAGTPWHRPLDQVGIMYHHFDMSHSVALQQESSQALGLPYVSNQWGEPYGVQGHENVWEAFYSVHVLTGTSIQPDFQYINHVNATTKFRDAAILGVQINTIL</sequence>
<dbReference type="GO" id="GO:0015288">
    <property type="term" value="F:porin activity"/>
    <property type="evidence" value="ECO:0007669"/>
    <property type="project" value="InterPro"/>
</dbReference>
<feature type="region of interest" description="Disordered" evidence="3">
    <location>
        <begin position="49"/>
        <end position="86"/>
    </location>
</feature>
<feature type="chain" id="PRO_5022269163" evidence="2">
    <location>
        <begin position="42"/>
        <end position="534"/>
    </location>
</feature>
<feature type="compositionally biased region" description="Polar residues" evidence="3">
    <location>
        <begin position="55"/>
        <end position="65"/>
    </location>
</feature>
<organism evidence="4 5">
    <name type="scientific">Acetobacter nitrogenifigens DSM 23921 = NBRC 105050</name>
    <dbReference type="NCBI Taxonomy" id="1120919"/>
    <lineage>
        <taxon>Bacteria</taxon>
        <taxon>Pseudomonadati</taxon>
        <taxon>Pseudomonadota</taxon>
        <taxon>Alphaproteobacteria</taxon>
        <taxon>Acetobacterales</taxon>
        <taxon>Acetobacteraceae</taxon>
        <taxon>Acetobacter</taxon>
    </lineage>
</organism>
<dbReference type="GO" id="GO:0016020">
    <property type="term" value="C:membrane"/>
    <property type="evidence" value="ECO:0007669"/>
    <property type="project" value="InterPro"/>
</dbReference>
<dbReference type="InterPro" id="IPR038673">
    <property type="entry name" value="OprB_sf"/>
</dbReference>
<keyword evidence="2" id="KW-0732">Signal</keyword>
<dbReference type="InterPro" id="IPR052932">
    <property type="entry name" value="OprB_Porin"/>
</dbReference>
<evidence type="ECO:0000256" key="3">
    <source>
        <dbReference type="SAM" id="MobiDB-lite"/>
    </source>
</evidence>
<evidence type="ECO:0000313" key="4">
    <source>
        <dbReference type="EMBL" id="GEN58292.1"/>
    </source>
</evidence>
<reference evidence="4 5" key="1">
    <citation type="submission" date="2019-07" db="EMBL/GenBank/DDBJ databases">
        <title>Whole genome shotgun sequence of Acetobacter nitrogenifigens NBRC 105050.</title>
        <authorList>
            <person name="Hosoyama A."/>
            <person name="Uohara A."/>
            <person name="Ohji S."/>
            <person name="Ichikawa N."/>
        </authorList>
    </citation>
    <scope>NUCLEOTIDE SEQUENCE [LARGE SCALE GENOMIC DNA]</scope>
    <source>
        <strain evidence="4 5">NBRC 105050</strain>
    </source>
</reference>
<proteinExistence type="inferred from homology"/>
<dbReference type="AlphaFoldDB" id="A0A511X5Q8"/>
<dbReference type="EMBL" id="BJYF01000001">
    <property type="protein sequence ID" value="GEN58292.1"/>
    <property type="molecule type" value="Genomic_DNA"/>
</dbReference>
<dbReference type="Gene3D" id="2.40.160.180">
    <property type="entry name" value="Carbohydrate-selective porin OprB"/>
    <property type="match status" value="1"/>
</dbReference>
<accession>A0A511X5Q8</accession>
<evidence type="ECO:0000256" key="2">
    <source>
        <dbReference type="RuleBase" id="RU363072"/>
    </source>
</evidence>
<dbReference type="STRING" id="1120919.GCA_000429165_00183"/>
<dbReference type="PANTHER" id="PTHR37944:SF1">
    <property type="entry name" value="PORIN B"/>
    <property type="match status" value="1"/>
</dbReference>
<dbReference type="PANTHER" id="PTHR37944">
    <property type="entry name" value="PORIN B"/>
    <property type="match status" value="1"/>
</dbReference>
<feature type="signal peptide" evidence="2">
    <location>
        <begin position="1"/>
        <end position="41"/>
    </location>
</feature>
<evidence type="ECO:0000256" key="1">
    <source>
        <dbReference type="ARBA" id="ARBA00008769"/>
    </source>
</evidence>
<protein>
    <submittedName>
        <fullName evidence="4">Porin</fullName>
    </submittedName>
</protein>
<dbReference type="Pfam" id="PF04966">
    <property type="entry name" value="OprB"/>
    <property type="match status" value="1"/>
</dbReference>